<dbReference type="RefSeq" id="WP_331791422.1">
    <property type="nucleotide sequence ID" value="NZ_JAZHOV010000004.1"/>
</dbReference>
<evidence type="ECO:0000256" key="8">
    <source>
        <dbReference type="ARBA" id="ARBA00023027"/>
    </source>
</evidence>
<dbReference type="PANTHER" id="PTHR42904">
    <property type="entry name" value="NUDIX HYDROLASE, NUDC SUBFAMILY"/>
    <property type="match status" value="1"/>
</dbReference>
<dbReference type="InterPro" id="IPR000086">
    <property type="entry name" value="NUDIX_hydrolase_dom"/>
</dbReference>
<evidence type="ECO:0000259" key="10">
    <source>
        <dbReference type="PROSITE" id="PS51462"/>
    </source>
</evidence>
<dbReference type="InterPro" id="IPR049734">
    <property type="entry name" value="NudC-like_C"/>
</dbReference>
<evidence type="ECO:0000256" key="3">
    <source>
        <dbReference type="ARBA" id="ARBA00009595"/>
    </source>
</evidence>
<comment type="cofactor">
    <cofactor evidence="2">
        <name>Zn(2+)</name>
        <dbReference type="ChEBI" id="CHEBI:29105"/>
    </cofactor>
</comment>
<dbReference type="InterPro" id="IPR015797">
    <property type="entry name" value="NUDIX_hydrolase-like_dom_sf"/>
</dbReference>
<feature type="domain" description="Nudix hydrolase" evidence="10">
    <location>
        <begin position="162"/>
        <end position="289"/>
    </location>
</feature>
<dbReference type="CDD" id="cd03429">
    <property type="entry name" value="NUDIX_NADH_pyrophosphatase_Nudt13"/>
    <property type="match status" value="1"/>
</dbReference>
<dbReference type="SUPFAM" id="SSF55811">
    <property type="entry name" value="Nudix"/>
    <property type="match status" value="1"/>
</dbReference>
<organism evidence="11 12">
    <name type="scientific">Microbacterium schleiferi</name>
    <dbReference type="NCBI Taxonomy" id="69362"/>
    <lineage>
        <taxon>Bacteria</taxon>
        <taxon>Bacillati</taxon>
        <taxon>Actinomycetota</taxon>
        <taxon>Actinomycetes</taxon>
        <taxon>Micrococcales</taxon>
        <taxon>Microbacteriaceae</taxon>
        <taxon>Microbacterium</taxon>
    </lineage>
</organism>
<dbReference type="Pfam" id="PF00293">
    <property type="entry name" value="NUDIX"/>
    <property type="match status" value="1"/>
</dbReference>
<dbReference type="PROSITE" id="PS00893">
    <property type="entry name" value="NUDIX_BOX"/>
    <property type="match status" value="1"/>
</dbReference>
<evidence type="ECO:0000313" key="12">
    <source>
        <dbReference type="Proteomes" id="UP001351900"/>
    </source>
</evidence>
<dbReference type="GO" id="GO:0016787">
    <property type="term" value="F:hydrolase activity"/>
    <property type="evidence" value="ECO:0007669"/>
    <property type="project" value="UniProtKB-KW"/>
</dbReference>
<dbReference type="Pfam" id="PF09297">
    <property type="entry name" value="Zn_ribbon_NUD"/>
    <property type="match status" value="1"/>
</dbReference>
<keyword evidence="5" id="KW-0479">Metal-binding</keyword>
<evidence type="ECO:0000256" key="6">
    <source>
        <dbReference type="ARBA" id="ARBA00022801"/>
    </source>
</evidence>
<evidence type="ECO:0000313" key="11">
    <source>
        <dbReference type="EMBL" id="MEF2255044.1"/>
    </source>
</evidence>
<name>A0ABU7V5S1_9MICO</name>
<dbReference type="Gene3D" id="3.90.79.20">
    <property type="match status" value="1"/>
</dbReference>
<keyword evidence="7" id="KW-0460">Magnesium</keyword>
<evidence type="ECO:0000256" key="9">
    <source>
        <dbReference type="ARBA" id="ARBA00023679"/>
    </source>
</evidence>
<keyword evidence="12" id="KW-1185">Reference proteome</keyword>
<dbReference type="Proteomes" id="UP001351900">
    <property type="component" value="Unassembled WGS sequence"/>
</dbReference>
<dbReference type="Gene3D" id="3.90.79.10">
    <property type="entry name" value="Nucleoside Triphosphate Pyrophosphohydrolase"/>
    <property type="match status" value="1"/>
</dbReference>
<dbReference type="PANTHER" id="PTHR42904:SF6">
    <property type="entry name" value="NAD-CAPPED RNA HYDROLASE NUDT12"/>
    <property type="match status" value="1"/>
</dbReference>
<evidence type="ECO:0000256" key="7">
    <source>
        <dbReference type="ARBA" id="ARBA00022842"/>
    </source>
</evidence>
<dbReference type="InterPro" id="IPR015376">
    <property type="entry name" value="Znr_NADH_PPase"/>
</dbReference>
<evidence type="ECO:0000256" key="4">
    <source>
        <dbReference type="ARBA" id="ARBA00012381"/>
    </source>
</evidence>
<dbReference type="EMBL" id="JAZHOV010000004">
    <property type="protein sequence ID" value="MEF2255044.1"/>
    <property type="molecule type" value="Genomic_DNA"/>
</dbReference>
<accession>A0ABU7V5S1</accession>
<reference evidence="11 12" key="1">
    <citation type="submission" date="2024-01" db="EMBL/GenBank/DDBJ databases">
        <title>the genome sequence of strain Microbacterium schleiferi NBRC 15075.</title>
        <authorList>
            <person name="Ding Y."/>
            <person name="Zhang G."/>
        </authorList>
    </citation>
    <scope>NUCLEOTIDE SEQUENCE [LARGE SCALE GENOMIC DNA]</scope>
    <source>
        <strain evidence="11 12">NBRC 15075</strain>
    </source>
</reference>
<dbReference type="InterPro" id="IPR050241">
    <property type="entry name" value="NAD-cap_RNA_hydrolase_NudC"/>
</dbReference>
<keyword evidence="6 11" id="KW-0378">Hydrolase</keyword>
<dbReference type="EC" id="3.6.1.22" evidence="4"/>
<evidence type="ECO:0000256" key="2">
    <source>
        <dbReference type="ARBA" id="ARBA00001947"/>
    </source>
</evidence>
<comment type="caution">
    <text evidence="11">The sequence shown here is derived from an EMBL/GenBank/DDBJ whole genome shotgun (WGS) entry which is preliminary data.</text>
</comment>
<evidence type="ECO:0000256" key="5">
    <source>
        <dbReference type="ARBA" id="ARBA00022723"/>
    </source>
</evidence>
<sequence>MRSSAVPPLARSGFDRAEHRRTAIGSAPDDMALVLPVHSDRAPVTADAGSGAPLRWWPSTEPALAGADGEYAFLGSGPDGTDRWVLALREIPPGLDDAVSWASLRVIGGELGDADGGALVAAVSLGRWLLDSAHCPRCGSMSQLQSAGWSRRCPSCEHDLFPRTDPAVIVAVTDPAGTRLLLGSHVAWGMGRFSCFAGFVEAGEPLEAAVTREILEEAGVHIEDMTYVASQAWPYPRSLMVGFSAVTSTEIPVADGEEIIEVRWFDRAEIGAALAGDSDVQLPGPSSIARALIEQWYRSAQQ</sequence>
<protein>
    <recommendedName>
        <fullName evidence="4">NAD(+) diphosphatase</fullName>
        <ecNumber evidence="4">3.6.1.22</ecNumber>
    </recommendedName>
</protein>
<gene>
    <name evidence="11" type="primary">nudC</name>
    <name evidence="11" type="ORF">V2V91_07820</name>
</gene>
<comment type="cofactor">
    <cofactor evidence="1">
        <name>Mg(2+)</name>
        <dbReference type="ChEBI" id="CHEBI:18420"/>
    </cofactor>
</comment>
<evidence type="ECO:0000256" key="1">
    <source>
        <dbReference type="ARBA" id="ARBA00001946"/>
    </source>
</evidence>
<proteinExistence type="inferred from homology"/>
<comment type="similarity">
    <text evidence="3">Belongs to the Nudix hydrolase family. NudC subfamily.</text>
</comment>
<keyword evidence="8" id="KW-0520">NAD</keyword>
<comment type="catalytic activity">
    <reaction evidence="9">
        <text>a 5'-end NAD(+)-phospho-ribonucleoside in mRNA + H2O = a 5'-end phospho-adenosine-phospho-ribonucleoside in mRNA + beta-nicotinamide D-ribonucleotide + 2 H(+)</text>
        <dbReference type="Rhea" id="RHEA:60876"/>
        <dbReference type="Rhea" id="RHEA-COMP:15698"/>
        <dbReference type="Rhea" id="RHEA-COMP:15719"/>
        <dbReference type="ChEBI" id="CHEBI:14649"/>
        <dbReference type="ChEBI" id="CHEBI:15377"/>
        <dbReference type="ChEBI" id="CHEBI:15378"/>
        <dbReference type="ChEBI" id="CHEBI:144029"/>
        <dbReference type="ChEBI" id="CHEBI:144051"/>
    </reaction>
    <physiologicalReaction direction="left-to-right" evidence="9">
        <dbReference type="Rhea" id="RHEA:60877"/>
    </physiologicalReaction>
</comment>
<dbReference type="InterPro" id="IPR020084">
    <property type="entry name" value="NUDIX_hydrolase_CS"/>
</dbReference>
<dbReference type="NCBIfam" id="NF001299">
    <property type="entry name" value="PRK00241.1"/>
    <property type="match status" value="1"/>
</dbReference>
<dbReference type="PROSITE" id="PS51462">
    <property type="entry name" value="NUDIX"/>
    <property type="match status" value="1"/>
</dbReference>